<feature type="non-terminal residue" evidence="1">
    <location>
        <position position="1"/>
    </location>
</feature>
<reference evidence="1 2" key="1">
    <citation type="submission" date="2020-04" db="EMBL/GenBank/DDBJ databases">
        <title>Perkinsus olseni comparative genomics.</title>
        <authorList>
            <person name="Bogema D.R."/>
        </authorList>
    </citation>
    <scope>NUCLEOTIDE SEQUENCE [LARGE SCALE GENOMIC DNA]</scope>
    <source>
        <strain evidence="1 2">ATCC PRA-207</strain>
    </source>
</reference>
<evidence type="ECO:0000313" key="2">
    <source>
        <dbReference type="Proteomes" id="UP000553632"/>
    </source>
</evidence>
<name>A0A7J6QYC7_PEROL</name>
<protein>
    <submittedName>
        <fullName evidence="1">Uncharacterized protein</fullName>
    </submittedName>
</protein>
<accession>A0A7J6QYC7</accession>
<sequence length="559" mass="61591">MLGVKSVKYIGFEVSVSSTAGPSVVVHDDIWAGIRDLLAEFDDNRRVEAPKLAKALGKLIFATQLTRQLKGYLQPLYALLNTFERKKKAGRPLGTIKLSEGSKSLKAIRFLLQVVRRPRVPTWPKPAIEPRKLLFGASDASVDFLAGWISDGLHGRWFRLSTDDPVVRSWVRRYGNSSDQSPSHRDIALYELLAAVCSLRLAGSWESTSDTQGWVVGNPVVLHCDNSAVVGALEKLYSPAPGLAAILRAVPSGSASSGVASAPRTSRRRKTGSRIVCLGDWGSTSMSCGRMLCPVGGEATPKVFPEWSGSNHPKRGQVRSLIDGTGRENAKRYAADFAQSGLADSTNELYDRTVNFYKQVVGSPCFPLTVPDLQLFVWALVKCQYAYSSVKTFVAGLRSRNKTFGFDLSSSEAFGVSHVLRAAEKACSDRPVRQMQPLRRSEVFDVFRRWPPRGIFGLLRADELLAVEWCDLSLKSVVQGESTLDLLEMAYIACTSSAMQSLDMDQGPSSRCEWCPLHVLWSRKPQGPAVGKVFPLVYSDFLRKVRERLGPIVGFELID</sequence>
<dbReference type="Proteomes" id="UP000553632">
    <property type="component" value="Unassembled WGS sequence"/>
</dbReference>
<dbReference type="AlphaFoldDB" id="A0A7J6QYC7"/>
<keyword evidence="2" id="KW-1185">Reference proteome</keyword>
<dbReference type="EMBL" id="JABANO010029545">
    <property type="protein sequence ID" value="KAF4713378.1"/>
    <property type="molecule type" value="Genomic_DNA"/>
</dbReference>
<gene>
    <name evidence="1" type="ORF">FOZ63_021798</name>
</gene>
<proteinExistence type="predicted"/>
<organism evidence="1 2">
    <name type="scientific">Perkinsus olseni</name>
    <name type="common">Perkinsus atlanticus</name>
    <dbReference type="NCBI Taxonomy" id="32597"/>
    <lineage>
        <taxon>Eukaryota</taxon>
        <taxon>Sar</taxon>
        <taxon>Alveolata</taxon>
        <taxon>Perkinsozoa</taxon>
        <taxon>Perkinsea</taxon>
        <taxon>Perkinsida</taxon>
        <taxon>Perkinsidae</taxon>
        <taxon>Perkinsus</taxon>
    </lineage>
</organism>
<evidence type="ECO:0000313" key="1">
    <source>
        <dbReference type="EMBL" id="KAF4713378.1"/>
    </source>
</evidence>
<comment type="caution">
    <text evidence="1">The sequence shown here is derived from an EMBL/GenBank/DDBJ whole genome shotgun (WGS) entry which is preliminary data.</text>
</comment>